<evidence type="ECO:0000313" key="2">
    <source>
        <dbReference type="Proteomes" id="UP001285921"/>
    </source>
</evidence>
<sequence>MEHVACSIMEQVALCPEHGALADACAGAAQCRLAAVPELFYLPLIVL</sequence>
<dbReference type="EMBL" id="BTCL01000024">
    <property type="protein sequence ID" value="GMK48006.1"/>
    <property type="molecule type" value="Genomic_DNA"/>
</dbReference>
<organism evidence="1 2">
    <name type="scientific">Paenibacillus glycanilyticus</name>
    <dbReference type="NCBI Taxonomy" id="126569"/>
    <lineage>
        <taxon>Bacteria</taxon>
        <taxon>Bacillati</taxon>
        <taxon>Bacillota</taxon>
        <taxon>Bacilli</taxon>
        <taxon>Bacillales</taxon>
        <taxon>Paenibacillaceae</taxon>
        <taxon>Paenibacillus</taxon>
    </lineage>
</organism>
<reference evidence="1 2" key="1">
    <citation type="submission" date="2023-05" db="EMBL/GenBank/DDBJ databases">
        <title>Draft genome of Paenibacillus sp. CCS26.</title>
        <authorList>
            <person name="Akita H."/>
            <person name="Shinto Y."/>
            <person name="Kimura Z."/>
        </authorList>
    </citation>
    <scope>NUCLEOTIDE SEQUENCE [LARGE SCALE GENOMIC DNA]</scope>
    <source>
        <strain evidence="1 2">CCS26</strain>
    </source>
</reference>
<name>A0ABQ6NSB7_9BACL</name>
<gene>
    <name evidence="1" type="ORF">PghCCS26_51360</name>
</gene>
<comment type="caution">
    <text evidence="1">The sequence shown here is derived from an EMBL/GenBank/DDBJ whole genome shotgun (WGS) entry which is preliminary data.</text>
</comment>
<accession>A0ABQ6NSB7</accession>
<protein>
    <submittedName>
        <fullName evidence="1">Uncharacterized protein</fullName>
    </submittedName>
</protein>
<evidence type="ECO:0000313" key="1">
    <source>
        <dbReference type="EMBL" id="GMK48006.1"/>
    </source>
</evidence>
<proteinExistence type="predicted"/>
<dbReference type="Proteomes" id="UP001285921">
    <property type="component" value="Unassembled WGS sequence"/>
</dbReference>
<keyword evidence="2" id="KW-1185">Reference proteome</keyword>